<evidence type="ECO:0000313" key="2">
    <source>
        <dbReference type="EMBL" id="KAF2157638.1"/>
    </source>
</evidence>
<name>A0A9P4JEP5_9PEZI</name>
<dbReference type="OrthoDB" id="3433125at2759"/>
<reference evidence="2" key="1">
    <citation type="journal article" date="2020" name="Stud. Mycol.">
        <title>101 Dothideomycetes genomes: a test case for predicting lifestyles and emergence of pathogens.</title>
        <authorList>
            <person name="Haridas S."/>
            <person name="Albert R."/>
            <person name="Binder M."/>
            <person name="Bloem J."/>
            <person name="Labutti K."/>
            <person name="Salamov A."/>
            <person name="Andreopoulos B."/>
            <person name="Baker S."/>
            <person name="Barry K."/>
            <person name="Bills G."/>
            <person name="Bluhm B."/>
            <person name="Cannon C."/>
            <person name="Castanera R."/>
            <person name="Culley D."/>
            <person name="Daum C."/>
            <person name="Ezra D."/>
            <person name="Gonzalez J."/>
            <person name="Henrissat B."/>
            <person name="Kuo A."/>
            <person name="Liang C."/>
            <person name="Lipzen A."/>
            <person name="Lutzoni F."/>
            <person name="Magnuson J."/>
            <person name="Mondo S."/>
            <person name="Nolan M."/>
            <person name="Ohm R."/>
            <person name="Pangilinan J."/>
            <person name="Park H.-J."/>
            <person name="Ramirez L."/>
            <person name="Alfaro M."/>
            <person name="Sun H."/>
            <person name="Tritt A."/>
            <person name="Yoshinaga Y."/>
            <person name="Zwiers L.-H."/>
            <person name="Turgeon B."/>
            <person name="Goodwin S."/>
            <person name="Spatafora J."/>
            <person name="Crous P."/>
            <person name="Grigoriev I."/>
        </authorList>
    </citation>
    <scope>NUCLEOTIDE SEQUENCE</scope>
    <source>
        <strain evidence="2">CBS 260.36</strain>
    </source>
</reference>
<dbReference type="PANTHER" id="PTHR38887">
    <property type="entry name" value="CHROMOSOME 21, WHOLE GENOME SHOTGUN SEQUENCE"/>
    <property type="match status" value="1"/>
</dbReference>
<accession>A0A9P4JEP5</accession>
<dbReference type="Proteomes" id="UP000799439">
    <property type="component" value="Unassembled WGS sequence"/>
</dbReference>
<dbReference type="EMBL" id="ML996081">
    <property type="protein sequence ID" value="KAF2157638.1"/>
    <property type="molecule type" value="Genomic_DNA"/>
</dbReference>
<protein>
    <submittedName>
        <fullName evidence="2">Uncharacterized protein</fullName>
    </submittedName>
</protein>
<feature type="region of interest" description="Disordered" evidence="1">
    <location>
        <begin position="1"/>
        <end position="88"/>
    </location>
</feature>
<evidence type="ECO:0000313" key="3">
    <source>
        <dbReference type="Proteomes" id="UP000799439"/>
    </source>
</evidence>
<keyword evidence="3" id="KW-1185">Reference proteome</keyword>
<feature type="compositionally biased region" description="Basic and acidic residues" evidence="1">
    <location>
        <begin position="56"/>
        <end position="88"/>
    </location>
</feature>
<dbReference type="PANTHER" id="PTHR38887:SF1">
    <property type="entry name" value="RAS MODIFICATION PROTEIN ERF4"/>
    <property type="match status" value="1"/>
</dbReference>
<evidence type="ECO:0000256" key="1">
    <source>
        <dbReference type="SAM" id="MobiDB-lite"/>
    </source>
</evidence>
<dbReference type="InterPro" id="IPR053221">
    <property type="entry name" value="Burnettramic_acid_biosynth"/>
</dbReference>
<proteinExistence type="predicted"/>
<gene>
    <name evidence="2" type="ORF">K461DRAFT_289938</name>
</gene>
<dbReference type="AlphaFoldDB" id="A0A9P4JEP5"/>
<organism evidence="2 3">
    <name type="scientific">Myriangium duriaei CBS 260.36</name>
    <dbReference type="NCBI Taxonomy" id="1168546"/>
    <lineage>
        <taxon>Eukaryota</taxon>
        <taxon>Fungi</taxon>
        <taxon>Dikarya</taxon>
        <taxon>Ascomycota</taxon>
        <taxon>Pezizomycotina</taxon>
        <taxon>Dothideomycetes</taxon>
        <taxon>Dothideomycetidae</taxon>
        <taxon>Myriangiales</taxon>
        <taxon>Myriangiaceae</taxon>
        <taxon>Myriangium</taxon>
    </lineage>
</organism>
<comment type="caution">
    <text evidence="2">The sequence shown here is derived from an EMBL/GenBank/DDBJ whole genome shotgun (WGS) entry which is preliminary data.</text>
</comment>
<sequence length="462" mass="50679">MDIALEYRAHRKEVKAAPSQNSPREDYNPIASSLARESQSRSPCYPEASNAPVTADTRHSDEMLSHDGDIHPGNDRDSGGKGAKHDHAFDDDDEAFWQLDEATHTAEDAEEAADTSPEYLVADVLRLASTGTATEFSWKPLSYPVIIPQRRPRNKSRGFVHAYAPDLDSCGIDQATFLQFLKNFQKSSQANPIFPIIKLSAGIAGFAPSLIAMGVCMGVQVLASVGAEAQSRQRTNTFLDQMNNELFRPHGLYAMIIKYRPDPENNDLMQAETMDMSTNSIISKYMPSGKSSRLKTFRSSSGITKGAAALPQAAPLIFPDVDHAVALDGGKETLKSRARDAKYFLNEYMDRRAQIKYTASDPHSALNLPEGQLVMRSKNSNMDQHNSSNGLRGLLGGRMLLLDDRGGRNTDRSLGSLRGDGLGGGRGATVKKLLQEDVFYLLIVNMPSEAELAEARRNLESN</sequence>